<dbReference type="InterPro" id="IPR003501">
    <property type="entry name" value="PTS_EIIB_2/3"/>
</dbReference>
<dbReference type="AlphaFoldDB" id="A0A3E3I359"/>
<sequence length="96" mass="10603">MGTVRIQTVCGFGCGSSLFLKMKIEEILKENKLDAEVFCGDVGTCTSTPCDVIFTSEELAGRVQERSKVPVVTIGSFVNKKEVTQKTLEYFESLEK</sequence>
<reference evidence="3 6" key="1">
    <citation type="submission" date="2018-08" db="EMBL/GenBank/DDBJ databases">
        <title>A genome reference for cultivated species of the human gut microbiota.</title>
        <authorList>
            <person name="Zou Y."/>
            <person name="Xue W."/>
            <person name="Luo G."/>
        </authorList>
    </citation>
    <scope>NUCLEOTIDE SEQUENCE [LARGE SCALE GENOMIC DNA]</scope>
    <source>
        <strain evidence="4 6">AF26-4BH</strain>
        <strain evidence="3">TF05-5AC</strain>
    </source>
</reference>
<evidence type="ECO:0000313" key="3">
    <source>
        <dbReference type="EMBL" id="RGE59185.1"/>
    </source>
</evidence>
<evidence type="ECO:0000259" key="2">
    <source>
        <dbReference type="PROSITE" id="PS51099"/>
    </source>
</evidence>
<dbReference type="OrthoDB" id="6603449at2"/>
<dbReference type="InterPro" id="IPR036095">
    <property type="entry name" value="PTS_EIIB-like_sf"/>
</dbReference>
<dbReference type="PROSITE" id="PS51099">
    <property type="entry name" value="PTS_EIIB_TYPE_2"/>
    <property type="match status" value="1"/>
</dbReference>
<dbReference type="GO" id="GO:0009401">
    <property type="term" value="P:phosphoenolpyruvate-dependent sugar phosphotransferase system"/>
    <property type="evidence" value="ECO:0007669"/>
    <property type="project" value="InterPro"/>
</dbReference>
<protein>
    <submittedName>
        <fullName evidence="3">PTS sugar transporter subunit IIB</fullName>
    </submittedName>
</protein>
<dbReference type="GO" id="GO:0008982">
    <property type="term" value="F:protein-N(PI)-phosphohistidine-sugar phosphotransferase activity"/>
    <property type="evidence" value="ECO:0007669"/>
    <property type="project" value="InterPro"/>
</dbReference>
<dbReference type="Gene3D" id="3.40.50.2300">
    <property type="match status" value="1"/>
</dbReference>
<proteinExistence type="predicted"/>
<keyword evidence="5" id="KW-1185">Reference proteome</keyword>
<dbReference type="EMBL" id="QVLV01000009">
    <property type="protein sequence ID" value="RGE59185.1"/>
    <property type="molecule type" value="Genomic_DNA"/>
</dbReference>
<organism evidence="3 5">
    <name type="scientific">Eisenbergiella massiliensis</name>
    <dbReference type="NCBI Taxonomy" id="1720294"/>
    <lineage>
        <taxon>Bacteria</taxon>
        <taxon>Bacillati</taxon>
        <taxon>Bacillota</taxon>
        <taxon>Clostridia</taxon>
        <taxon>Lachnospirales</taxon>
        <taxon>Lachnospiraceae</taxon>
        <taxon>Eisenbergiella</taxon>
    </lineage>
</organism>
<evidence type="ECO:0000313" key="6">
    <source>
        <dbReference type="Proteomes" id="UP000261166"/>
    </source>
</evidence>
<dbReference type="SUPFAM" id="SSF52794">
    <property type="entry name" value="PTS system IIB component-like"/>
    <property type="match status" value="1"/>
</dbReference>
<evidence type="ECO:0000256" key="1">
    <source>
        <dbReference type="ARBA" id="ARBA00022679"/>
    </source>
</evidence>
<dbReference type="InterPro" id="IPR013011">
    <property type="entry name" value="PTS_EIIB_2"/>
</dbReference>
<keyword evidence="1" id="KW-0808">Transferase</keyword>
<dbReference type="Pfam" id="PF02302">
    <property type="entry name" value="PTS_IIB"/>
    <property type="match status" value="1"/>
</dbReference>
<dbReference type="GeneID" id="97988043"/>
<keyword evidence="3" id="KW-0762">Sugar transport</keyword>
<accession>A0A3E3I359</accession>
<dbReference type="Proteomes" id="UP000260812">
    <property type="component" value="Unassembled WGS sequence"/>
</dbReference>
<dbReference type="EMBL" id="QVLU01000006">
    <property type="protein sequence ID" value="RGE72405.1"/>
    <property type="molecule type" value="Genomic_DNA"/>
</dbReference>
<keyword evidence="3" id="KW-0813">Transport</keyword>
<dbReference type="Proteomes" id="UP000261166">
    <property type="component" value="Unassembled WGS sequence"/>
</dbReference>
<dbReference type="RefSeq" id="WP_021640251.1">
    <property type="nucleotide sequence ID" value="NZ_CALBAU010000057.1"/>
</dbReference>
<feature type="domain" description="PTS EIIB type-2" evidence="2">
    <location>
        <begin position="4"/>
        <end position="95"/>
    </location>
</feature>
<evidence type="ECO:0000313" key="4">
    <source>
        <dbReference type="EMBL" id="RGE72405.1"/>
    </source>
</evidence>
<evidence type="ECO:0000313" key="5">
    <source>
        <dbReference type="Proteomes" id="UP000260812"/>
    </source>
</evidence>
<comment type="caution">
    <text evidence="3">The sequence shown here is derived from an EMBL/GenBank/DDBJ whole genome shotgun (WGS) entry which is preliminary data.</text>
</comment>
<name>A0A3E3I359_9FIRM</name>
<gene>
    <name evidence="4" type="ORF">DWY69_08620</name>
    <name evidence="3" type="ORF">DXC51_14500</name>
</gene>
<dbReference type="CDD" id="cd05563">
    <property type="entry name" value="PTS_IIB_ascorbate"/>
    <property type="match status" value="1"/>
</dbReference>